<evidence type="ECO:0000313" key="1">
    <source>
        <dbReference type="EMBL" id="GIY50229.1"/>
    </source>
</evidence>
<dbReference type="AlphaFoldDB" id="A0AAV4TYA9"/>
<reference evidence="1 2" key="1">
    <citation type="submission" date="2021-06" db="EMBL/GenBank/DDBJ databases">
        <title>Caerostris extrusa draft genome.</title>
        <authorList>
            <person name="Kono N."/>
            <person name="Arakawa K."/>
        </authorList>
    </citation>
    <scope>NUCLEOTIDE SEQUENCE [LARGE SCALE GENOMIC DNA]</scope>
</reference>
<gene>
    <name evidence="1" type="ORF">CEXT_569111</name>
</gene>
<accession>A0AAV4TYA9</accession>
<dbReference type="EMBL" id="BPLR01011956">
    <property type="protein sequence ID" value="GIY50229.1"/>
    <property type="molecule type" value="Genomic_DNA"/>
</dbReference>
<evidence type="ECO:0000313" key="2">
    <source>
        <dbReference type="Proteomes" id="UP001054945"/>
    </source>
</evidence>
<keyword evidence="2" id="KW-1185">Reference proteome</keyword>
<protein>
    <submittedName>
        <fullName evidence="1">Uncharacterized protein</fullName>
    </submittedName>
</protein>
<sequence length="89" mass="10891">MRCKNRALRNTNSHEFNTRVCVINGDKKFSISEITDNTLNEVRREFEKYKFVDETLEPYYQNRIHFQEQFKKIVQFKLFSPVQPIKYPR</sequence>
<name>A0AAV4TYA9_CAEEX</name>
<dbReference type="Proteomes" id="UP001054945">
    <property type="component" value="Unassembled WGS sequence"/>
</dbReference>
<comment type="caution">
    <text evidence="1">The sequence shown here is derived from an EMBL/GenBank/DDBJ whole genome shotgun (WGS) entry which is preliminary data.</text>
</comment>
<feature type="non-terminal residue" evidence="1">
    <location>
        <position position="89"/>
    </location>
</feature>
<proteinExistence type="predicted"/>
<organism evidence="1 2">
    <name type="scientific">Caerostris extrusa</name>
    <name type="common">Bark spider</name>
    <name type="synonym">Caerostris bankana</name>
    <dbReference type="NCBI Taxonomy" id="172846"/>
    <lineage>
        <taxon>Eukaryota</taxon>
        <taxon>Metazoa</taxon>
        <taxon>Ecdysozoa</taxon>
        <taxon>Arthropoda</taxon>
        <taxon>Chelicerata</taxon>
        <taxon>Arachnida</taxon>
        <taxon>Araneae</taxon>
        <taxon>Araneomorphae</taxon>
        <taxon>Entelegynae</taxon>
        <taxon>Araneoidea</taxon>
        <taxon>Araneidae</taxon>
        <taxon>Caerostris</taxon>
    </lineage>
</organism>